<protein>
    <submittedName>
        <fullName evidence="1">Uncharacterized protein</fullName>
    </submittedName>
</protein>
<sequence>MNRSFLDSHNMQSRISRASVNSHTGFAPLEESDLELTVFNVCPNFVGIDAVWQPQGPGVRSRTAKSA</sequence>
<proteinExistence type="predicted"/>
<evidence type="ECO:0000313" key="1">
    <source>
        <dbReference type="EMBL" id="JAC63678.1"/>
    </source>
</evidence>
<dbReference type="AlphaFoldDB" id="A0A061QVF8"/>
<reference evidence="1" key="1">
    <citation type="submission" date="2014-05" db="EMBL/GenBank/DDBJ databases">
        <title>The transcriptome of the halophilic microalga Tetraselmis sp. GSL018 isolated from the Great Salt Lake, Utah.</title>
        <authorList>
            <person name="Jinkerson R.E."/>
            <person name="D'Adamo S."/>
            <person name="Posewitz M.C."/>
        </authorList>
    </citation>
    <scope>NUCLEOTIDE SEQUENCE</scope>
    <source>
        <strain evidence="1">GSL018</strain>
    </source>
</reference>
<accession>A0A061QVF8</accession>
<dbReference type="EMBL" id="GBEZ01023192">
    <property type="protein sequence ID" value="JAC63678.1"/>
    <property type="molecule type" value="Transcribed_RNA"/>
</dbReference>
<organism evidence="1">
    <name type="scientific">Tetraselmis sp. GSL018</name>
    <dbReference type="NCBI Taxonomy" id="582737"/>
    <lineage>
        <taxon>Eukaryota</taxon>
        <taxon>Viridiplantae</taxon>
        <taxon>Chlorophyta</taxon>
        <taxon>core chlorophytes</taxon>
        <taxon>Chlorodendrophyceae</taxon>
        <taxon>Chlorodendrales</taxon>
        <taxon>Chlorodendraceae</taxon>
        <taxon>Tetraselmis</taxon>
    </lineage>
</organism>
<feature type="non-terminal residue" evidence="1">
    <location>
        <position position="67"/>
    </location>
</feature>
<gene>
    <name evidence="1" type="ORF">TSPGSL018_20032</name>
</gene>
<name>A0A061QVF8_9CHLO</name>